<keyword evidence="3 14" id="KW-1003">Cell membrane</keyword>
<evidence type="ECO:0000256" key="8">
    <source>
        <dbReference type="ARBA" id="ARBA00022741"/>
    </source>
</evidence>
<organism evidence="17 18">
    <name type="scientific">Paraburkholderia edwinii</name>
    <dbReference type="NCBI Taxonomy" id="2861782"/>
    <lineage>
        <taxon>Bacteria</taxon>
        <taxon>Pseudomonadati</taxon>
        <taxon>Pseudomonadota</taxon>
        <taxon>Betaproteobacteria</taxon>
        <taxon>Burkholderiales</taxon>
        <taxon>Burkholderiaceae</taxon>
        <taxon>Paraburkholderia</taxon>
    </lineage>
</organism>
<dbReference type="InterPro" id="IPR003594">
    <property type="entry name" value="HATPase_dom"/>
</dbReference>
<keyword evidence="9 14" id="KW-0418">Kinase</keyword>
<dbReference type="InterPro" id="IPR004358">
    <property type="entry name" value="Sig_transdc_His_kin-like_C"/>
</dbReference>
<protein>
    <recommendedName>
        <fullName evidence="14">Sensor protein</fullName>
        <ecNumber evidence="14">2.7.13.3</ecNumber>
    </recommendedName>
</protein>
<dbReference type="InterPro" id="IPR036097">
    <property type="entry name" value="HisK_dim/P_sf"/>
</dbReference>
<dbReference type="CDD" id="cd06225">
    <property type="entry name" value="HAMP"/>
    <property type="match status" value="1"/>
</dbReference>
<dbReference type="SMART" id="SM00387">
    <property type="entry name" value="HATPase_c"/>
    <property type="match status" value="1"/>
</dbReference>
<dbReference type="SUPFAM" id="SSF158472">
    <property type="entry name" value="HAMP domain-like"/>
    <property type="match status" value="1"/>
</dbReference>
<comment type="subcellular location">
    <subcellularLocation>
        <location evidence="2">Cell inner membrane</location>
        <topology evidence="2">Multi-pass membrane protein</topology>
    </subcellularLocation>
</comment>
<dbReference type="EC" id="2.7.13.3" evidence="14"/>
<keyword evidence="12 14" id="KW-0902">Two-component regulatory system</keyword>
<name>A0ABX8V003_9BURK</name>
<dbReference type="Pfam" id="PF00512">
    <property type="entry name" value="HisKA"/>
    <property type="match status" value="1"/>
</dbReference>
<dbReference type="Gene3D" id="3.30.565.10">
    <property type="entry name" value="Histidine kinase-like ATPase, C-terminal domain"/>
    <property type="match status" value="1"/>
</dbReference>
<dbReference type="InterPro" id="IPR006290">
    <property type="entry name" value="CztS_silS_copS"/>
</dbReference>
<feature type="domain" description="HAMP" evidence="16">
    <location>
        <begin position="191"/>
        <end position="244"/>
    </location>
</feature>
<dbReference type="Gene3D" id="1.10.287.130">
    <property type="match status" value="1"/>
</dbReference>
<evidence type="ECO:0000313" key="17">
    <source>
        <dbReference type="EMBL" id="QYD72579.1"/>
    </source>
</evidence>
<evidence type="ECO:0000256" key="3">
    <source>
        <dbReference type="ARBA" id="ARBA00022475"/>
    </source>
</evidence>
<evidence type="ECO:0000256" key="9">
    <source>
        <dbReference type="ARBA" id="ARBA00022777"/>
    </source>
</evidence>
<keyword evidence="11 14" id="KW-1133">Transmembrane helix</keyword>
<evidence type="ECO:0000256" key="12">
    <source>
        <dbReference type="ARBA" id="ARBA00023012"/>
    </source>
</evidence>
<dbReference type="Pfam" id="PF02518">
    <property type="entry name" value="HATPase_c"/>
    <property type="match status" value="1"/>
</dbReference>
<dbReference type="InterPro" id="IPR048590">
    <property type="entry name" value="CusS-like_sensor"/>
</dbReference>
<keyword evidence="5" id="KW-0597">Phosphoprotein</keyword>
<evidence type="ECO:0000256" key="13">
    <source>
        <dbReference type="ARBA" id="ARBA00023136"/>
    </source>
</evidence>
<dbReference type="InterPro" id="IPR036890">
    <property type="entry name" value="HATPase_C_sf"/>
</dbReference>
<evidence type="ECO:0000259" key="15">
    <source>
        <dbReference type="PROSITE" id="PS50109"/>
    </source>
</evidence>
<keyword evidence="7 14" id="KW-0812">Transmembrane</keyword>
<dbReference type="InterPro" id="IPR003661">
    <property type="entry name" value="HisK_dim/P_dom"/>
</dbReference>
<dbReference type="Proteomes" id="UP000826462">
    <property type="component" value="Chromosome 2"/>
</dbReference>
<dbReference type="PANTHER" id="PTHR45436:SF15">
    <property type="entry name" value="SENSOR HISTIDINE KINASE CUSS"/>
    <property type="match status" value="1"/>
</dbReference>
<dbReference type="CDD" id="cd00075">
    <property type="entry name" value="HATPase"/>
    <property type="match status" value="1"/>
</dbReference>
<dbReference type="RefSeq" id="WP_219802001.1">
    <property type="nucleotide sequence ID" value="NZ_CP080096.1"/>
</dbReference>
<dbReference type="CDD" id="cd00082">
    <property type="entry name" value="HisKA"/>
    <property type="match status" value="1"/>
</dbReference>
<dbReference type="PROSITE" id="PS50109">
    <property type="entry name" value="HIS_KIN"/>
    <property type="match status" value="1"/>
</dbReference>
<evidence type="ECO:0000256" key="2">
    <source>
        <dbReference type="ARBA" id="ARBA00004429"/>
    </source>
</evidence>
<dbReference type="SMART" id="SM00304">
    <property type="entry name" value="HAMP"/>
    <property type="match status" value="1"/>
</dbReference>
<accession>A0ABX8V003</accession>
<gene>
    <name evidence="17" type="ORF">KZJ38_22970</name>
</gene>
<feature type="domain" description="Histidine kinase" evidence="15">
    <location>
        <begin position="252"/>
        <end position="470"/>
    </location>
</feature>
<dbReference type="InterPro" id="IPR005467">
    <property type="entry name" value="His_kinase_dom"/>
</dbReference>
<evidence type="ECO:0000256" key="14">
    <source>
        <dbReference type="RuleBase" id="RU364088"/>
    </source>
</evidence>
<dbReference type="SUPFAM" id="SSF47384">
    <property type="entry name" value="Homodimeric domain of signal transducing histidine kinase"/>
    <property type="match status" value="1"/>
</dbReference>
<dbReference type="SUPFAM" id="SSF55874">
    <property type="entry name" value="ATPase domain of HSP90 chaperone/DNA topoisomerase II/histidine kinase"/>
    <property type="match status" value="1"/>
</dbReference>
<dbReference type="GO" id="GO:0004673">
    <property type="term" value="F:protein histidine kinase activity"/>
    <property type="evidence" value="ECO:0007669"/>
    <property type="project" value="UniProtKB-EC"/>
</dbReference>
<dbReference type="PROSITE" id="PS50885">
    <property type="entry name" value="HAMP"/>
    <property type="match status" value="1"/>
</dbReference>
<reference evidence="17 18" key="1">
    <citation type="submission" date="2021-07" db="EMBL/GenBank/DDBJ databases">
        <title>Paraburkholderia edwinii protects Aspergillus sp. from phenazines by acting as a toxin sponge.</title>
        <authorList>
            <person name="Dahlstrom K.M."/>
            <person name="Newman D.K."/>
        </authorList>
    </citation>
    <scope>NUCLEOTIDE SEQUENCE [LARGE SCALE GENOMIC DNA]</scope>
    <source>
        <strain evidence="17 18">Pe01</strain>
    </source>
</reference>
<keyword evidence="8 14" id="KW-0547">Nucleotide-binding</keyword>
<dbReference type="Gene3D" id="6.10.340.10">
    <property type="match status" value="1"/>
</dbReference>
<keyword evidence="18" id="KW-1185">Reference proteome</keyword>
<evidence type="ECO:0000256" key="1">
    <source>
        <dbReference type="ARBA" id="ARBA00000085"/>
    </source>
</evidence>
<dbReference type="SMART" id="SM00388">
    <property type="entry name" value="HisKA"/>
    <property type="match status" value="1"/>
</dbReference>
<dbReference type="InterPro" id="IPR050428">
    <property type="entry name" value="TCS_sensor_his_kinase"/>
</dbReference>
<dbReference type="PRINTS" id="PR00344">
    <property type="entry name" value="BCTRLSENSOR"/>
</dbReference>
<evidence type="ECO:0000256" key="6">
    <source>
        <dbReference type="ARBA" id="ARBA00022679"/>
    </source>
</evidence>
<evidence type="ECO:0000256" key="4">
    <source>
        <dbReference type="ARBA" id="ARBA00022519"/>
    </source>
</evidence>
<keyword evidence="6 14" id="KW-0808">Transferase</keyword>
<dbReference type="Pfam" id="PF00672">
    <property type="entry name" value="HAMP"/>
    <property type="match status" value="1"/>
</dbReference>
<dbReference type="Pfam" id="PF21085">
    <property type="entry name" value="CusS"/>
    <property type="match status" value="1"/>
</dbReference>
<dbReference type="PANTHER" id="PTHR45436">
    <property type="entry name" value="SENSOR HISTIDINE KINASE YKOH"/>
    <property type="match status" value="1"/>
</dbReference>
<evidence type="ECO:0000256" key="7">
    <source>
        <dbReference type="ARBA" id="ARBA00022692"/>
    </source>
</evidence>
<feature type="transmembrane region" description="Helical" evidence="14">
    <location>
        <begin position="12"/>
        <end position="34"/>
    </location>
</feature>
<dbReference type="EMBL" id="CP080096">
    <property type="protein sequence ID" value="QYD72579.1"/>
    <property type="molecule type" value="Genomic_DNA"/>
</dbReference>
<dbReference type="NCBIfam" id="TIGR01386">
    <property type="entry name" value="cztS_silS_copS"/>
    <property type="match status" value="1"/>
</dbReference>
<evidence type="ECO:0000256" key="5">
    <source>
        <dbReference type="ARBA" id="ARBA00022553"/>
    </source>
</evidence>
<evidence type="ECO:0000256" key="10">
    <source>
        <dbReference type="ARBA" id="ARBA00022840"/>
    </source>
</evidence>
<evidence type="ECO:0000313" key="18">
    <source>
        <dbReference type="Proteomes" id="UP000826462"/>
    </source>
</evidence>
<evidence type="ECO:0000256" key="11">
    <source>
        <dbReference type="ARBA" id="ARBA00022989"/>
    </source>
</evidence>
<keyword evidence="4 14" id="KW-0997">Cell inner membrane</keyword>
<comment type="catalytic activity">
    <reaction evidence="1 14">
        <text>ATP + protein L-histidine = ADP + protein N-phospho-L-histidine.</text>
        <dbReference type="EC" id="2.7.13.3"/>
    </reaction>
</comment>
<keyword evidence="13 14" id="KW-0472">Membrane</keyword>
<comment type="function">
    <text evidence="14">Member of a two-component regulatory system.</text>
</comment>
<evidence type="ECO:0000259" key="16">
    <source>
        <dbReference type="PROSITE" id="PS50885"/>
    </source>
</evidence>
<feature type="transmembrane region" description="Helical" evidence="14">
    <location>
        <begin position="167"/>
        <end position="194"/>
    </location>
</feature>
<keyword evidence="10 14" id="KW-0067">ATP-binding</keyword>
<dbReference type="InterPro" id="IPR003660">
    <property type="entry name" value="HAMP_dom"/>
</dbReference>
<proteinExistence type="predicted"/>
<sequence length="475" mass="51484">MSADILPRTLRARLTVLIVASSTAVLALSGFTLYEALRSRIEASAAAEMDATMSALKVHLPQIRAIDEIPYLTETWIDMLHGHANLSLAIFDNADRRLLSTPGYRHNEHVAATLERVRLVPAPIVVQAPHVALRYLATAIPVAANASAVRVVVQYDAKGDLALLRTYAYTIVLIQVCGVFIAAGLAYGIALYGLSPLRRLVAQAEDMSTSRLAQPLPELQAAGELQDLGRAFNGMLARLDESFTRLGQFSSNLAHDLRTPLTNLLAHAQVALSRKRSVDEYREVIETSVDEYQRLSRMIDDMLFLARSDSAHSAVQMRTFDAFAEAARVAGFYEPMAECASVTFDVRGAGIVYGNPLLFQRALSNLLSNALTHAPQGSTVEVQCLAASDGGTTITVSDAGPGIDTAHRSRIFDRFYRTDPARQNLASGTGGAGLGLAIVRSIMQLHGGECGVESEPHVRTTFWLKFPARVERASA</sequence>